<dbReference type="AlphaFoldDB" id="A0A3E1QAT1"/>
<reference evidence="1 2" key="1">
    <citation type="journal article" date="2007" name="Int. J. Syst. Evol. Microbiol.">
        <title>Marixanthomonas ophiurae gen. nov., sp. nov., a marine bacterium of the family Flavobacteriaceae isolated from a deep-sea brittle star.</title>
        <authorList>
            <person name="Romanenko L.A."/>
            <person name="Uchino M."/>
            <person name="Frolova G.M."/>
            <person name="Mikhailov V.V."/>
        </authorList>
    </citation>
    <scope>NUCLEOTIDE SEQUENCE [LARGE SCALE GENOMIC DNA]</scope>
    <source>
        <strain evidence="1 2">KMM 3046</strain>
    </source>
</reference>
<dbReference type="Proteomes" id="UP000261082">
    <property type="component" value="Unassembled WGS sequence"/>
</dbReference>
<accession>A0A3E1QAT1</accession>
<comment type="caution">
    <text evidence="1">The sequence shown here is derived from an EMBL/GenBank/DDBJ whole genome shotgun (WGS) entry which is preliminary data.</text>
</comment>
<keyword evidence="2" id="KW-1185">Reference proteome</keyword>
<dbReference type="RefSeq" id="WP_117158225.1">
    <property type="nucleotide sequence ID" value="NZ_QVID01000001.1"/>
</dbReference>
<name>A0A3E1QAT1_9FLAO</name>
<proteinExistence type="predicted"/>
<organism evidence="1 2">
    <name type="scientific">Marixanthomonas ophiurae</name>
    <dbReference type="NCBI Taxonomy" id="387659"/>
    <lineage>
        <taxon>Bacteria</taxon>
        <taxon>Pseudomonadati</taxon>
        <taxon>Bacteroidota</taxon>
        <taxon>Flavobacteriia</taxon>
        <taxon>Flavobacteriales</taxon>
        <taxon>Flavobacteriaceae</taxon>
        <taxon>Marixanthomonas</taxon>
    </lineage>
</organism>
<dbReference type="EMBL" id="QVID01000001">
    <property type="protein sequence ID" value="RFN59226.1"/>
    <property type="molecule type" value="Genomic_DNA"/>
</dbReference>
<dbReference type="OrthoDB" id="667380at2"/>
<sequence length="152" mass="17036">MTTKELKTTLLNQCKDVVETRYGKIKQTISGIEESLFEESKSSAGDKHETGRAMLQIDRENAGKQLQEIEKLQQLVRKIDVKSKSDYARLGSLVYTNQATYFLSISIGTSIVGKTNYMCVALNSPIGQLLLGKQKGDAFVFNEKEIKIKRVV</sequence>
<evidence type="ECO:0000313" key="2">
    <source>
        <dbReference type="Proteomes" id="UP000261082"/>
    </source>
</evidence>
<protein>
    <submittedName>
        <fullName evidence="1">3-oxoacyl-ACP synthase</fullName>
    </submittedName>
</protein>
<gene>
    <name evidence="1" type="ORF">DZ858_03910</name>
</gene>
<evidence type="ECO:0000313" key="1">
    <source>
        <dbReference type="EMBL" id="RFN59226.1"/>
    </source>
</evidence>